<dbReference type="InterPro" id="IPR039569">
    <property type="entry name" value="FAS1-like_DH_region"/>
</dbReference>
<dbReference type="SUPFAM" id="SSF54637">
    <property type="entry name" value="Thioesterase/thiol ester dehydrase-isomerase"/>
    <property type="match status" value="2"/>
</dbReference>
<dbReference type="PANTHER" id="PTHR43437">
    <property type="entry name" value="HYDROXYACYL-THIOESTER DEHYDRATASE TYPE 2, MITOCHONDRIAL-RELATED"/>
    <property type="match status" value="1"/>
</dbReference>
<evidence type="ECO:0000313" key="6">
    <source>
        <dbReference type="Proteomes" id="UP001317870"/>
    </source>
</evidence>
<evidence type="ECO:0000313" key="5">
    <source>
        <dbReference type="EMBL" id="BDT99432.1"/>
    </source>
</evidence>
<feature type="domain" description="FAS1-like dehydratase" evidence="4">
    <location>
        <begin position="1"/>
        <end position="131"/>
    </location>
</feature>
<dbReference type="InterPro" id="IPR050965">
    <property type="entry name" value="UPF0336/Enoyl-CoA_hydratase"/>
</dbReference>
<dbReference type="Pfam" id="PF01575">
    <property type="entry name" value="MaoC_dehydratas"/>
    <property type="match status" value="1"/>
</dbReference>
<evidence type="ECO:0000256" key="1">
    <source>
        <dbReference type="ARBA" id="ARBA00005254"/>
    </source>
</evidence>
<comment type="similarity">
    <text evidence="1">Belongs to the enoyl-CoA hydratase/isomerase family.</text>
</comment>
<organism evidence="5 6">
    <name type="scientific">Nocardia sputorum</name>
    <dbReference type="NCBI Taxonomy" id="2984338"/>
    <lineage>
        <taxon>Bacteria</taxon>
        <taxon>Bacillati</taxon>
        <taxon>Actinomycetota</taxon>
        <taxon>Actinomycetes</taxon>
        <taxon>Mycobacteriales</taxon>
        <taxon>Nocardiaceae</taxon>
        <taxon>Nocardia</taxon>
    </lineage>
</organism>
<feature type="domain" description="MaoC-like" evidence="3">
    <location>
        <begin position="208"/>
        <end position="287"/>
    </location>
</feature>
<gene>
    <name evidence="5" type="ORF">IFM12276_24610</name>
</gene>
<protein>
    <submittedName>
        <fullName evidence="5">(R)-hydratase</fullName>
    </submittedName>
</protein>
<dbReference type="Proteomes" id="UP001317870">
    <property type="component" value="Chromosome"/>
</dbReference>
<keyword evidence="6" id="KW-1185">Reference proteome</keyword>
<proteinExistence type="inferred from homology"/>
<reference evidence="5 6" key="1">
    <citation type="submission" date="2022-11" db="EMBL/GenBank/DDBJ databases">
        <title>Genome Sequencing of Nocardia sp. ON39_IFM12276 and assembly.</title>
        <authorList>
            <person name="Shimojima M."/>
            <person name="Toyokawa M."/>
            <person name="Uesaka K."/>
        </authorList>
    </citation>
    <scope>NUCLEOTIDE SEQUENCE [LARGE SCALE GENOMIC DNA]</scope>
    <source>
        <strain evidence="5 6">IFM 12276</strain>
    </source>
</reference>
<name>A0ABN6U2H0_9NOCA</name>
<evidence type="ECO:0000259" key="4">
    <source>
        <dbReference type="Pfam" id="PF13452"/>
    </source>
</evidence>
<feature type="region of interest" description="Disordered" evidence="2">
    <location>
        <begin position="159"/>
        <end position="184"/>
    </location>
</feature>
<dbReference type="PANTHER" id="PTHR43437:SF3">
    <property type="entry name" value="HYDROXYACYL-THIOESTER DEHYDRATASE TYPE 2, MITOCHONDRIAL"/>
    <property type="match status" value="1"/>
</dbReference>
<accession>A0ABN6U2H0</accession>
<evidence type="ECO:0000256" key="2">
    <source>
        <dbReference type="SAM" id="MobiDB-lite"/>
    </source>
</evidence>
<sequence>MVGRRYRSSDHYVVEREKIREYARAVRNRHPAHRSEDAAADLGYGSLLAPPTFGAVPGYLAYAEVFDTILPGYDLSRTIQTDQMIEFHRPLLAGDRIRFEMCLDSFRHAFGGDLIGLRQTIVDQDDRPVLTSRTSLVGRADEALPTWFDAVVMHGARPDERTPRRAAHPRYVGAGDEPARELPTTPVCPKARRRFDTVRPGAELPPHTLMVSRGDLVNYAGVAGDPNPIHWSPEAAARMGLRDIVAQGLFTIGLSVDLLTSWSGDPTALRSYNVRLTNPVHVGATGGRIEFSGRVKHLDEDTRTATVAIIAEHDGRRIFGRATAEVALA</sequence>
<dbReference type="CDD" id="cd03441">
    <property type="entry name" value="R_hydratase_like"/>
    <property type="match status" value="1"/>
</dbReference>
<dbReference type="Pfam" id="PF13452">
    <property type="entry name" value="FAS1_DH_region"/>
    <property type="match status" value="1"/>
</dbReference>
<dbReference type="Gene3D" id="3.10.129.10">
    <property type="entry name" value="Hotdog Thioesterase"/>
    <property type="match status" value="2"/>
</dbReference>
<dbReference type="NCBIfam" id="NF040620">
    <property type="entry name" value="fused_HadA_HadB"/>
    <property type="match status" value="1"/>
</dbReference>
<dbReference type="EMBL" id="AP026978">
    <property type="protein sequence ID" value="BDT99432.1"/>
    <property type="molecule type" value="Genomic_DNA"/>
</dbReference>
<dbReference type="InterPro" id="IPR002539">
    <property type="entry name" value="MaoC-like_dom"/>
</dbReference>
<evidence type="ECO:0000259" key="3">
    <source>
        <dbReference type="Pfam" id="PF01575"/>
    </source>
</evidence>
<dbReference type="InterPro" id="IPR029069">
    <property type="entry name" value="HotDog_dom_sf"/>
</dbReference>